<dbReference type="EC" id="3.4.21.88" evidence="13"/>
<dbReference type="FunFam" id="1.10.10.10:FF:000009">
    <property type="entry name" value="LexA repressor"/>
    <property type="match status" value="1"/>
</dbReference>
<evidence type="ECO:0000256" key="1">
    <source>
        <dbReference type="ARBA" id="ARBA00007484"/>
    </source>
</evidence>
<dbReference type="Gene3D" id="1.10.10.10">
    <property type="entry name" value="Winged helix-like DNA-binding domain superfamily/Winged helix DNA-binding domain"/>
    <property type="match status" value="1"/>
</dbReference>
<comment type="function">
    <text evidence="13">Represses a number of genes involved in the response to DNA damage (SOS response), including recA and lexA. In the presence of single-stranded DNA, RecA interacts with LexA causing an autocatalytic cleavage which disrupts the DNA-binding part of LexA, leading to derepression of the SOS regulon and eventually DNA repair.</text>
</comment>
<keyword evidence="8 13" id="KW-0805">Transcription regulation</keyword>
<dbReference type="GO" id="GO:0003677">
    <property type="term" value="F:DNA binding"/>
    <property type="evidence" value="ECO:0007669"/>
    <property type="project" value="UniProtKB-UniRule"/>
</dbReference>
<dbReference type="PRINTS" id="PR00726">
    <property type="entry name" value="LEXASERPTASE"/>
</dbReference>
<keyword evidence="5 13" id="KW-0227">DNA damage</keyword>
<evidence type="ECO:0000256" key="7">
    <source>
        <dbReference type="ARBA" id="ARBA00022813"/>
    </source>
</evidence>
<dbReference type="EMBL" id="CP074694">
    <property type="protein sequence ID" value="QVL32996.1"/>
    <property type="molecule type" value="Genomic_DNA"/>
</dbReference>
<reference evidence="17" key="1">
    <citation type="submission" date="2021-05" db="EMBL/GenBank/DDBJ databases">
        <title>Complete genome sequence of the cellulolytic planctomycete Telmatocola sphagniphila SP2T and characterization of the first cellulase from planctomycetes.</title>
        <authorList>
            <person name="Rakitin A.L."/>
            <person name="Beletsky A.V."/>
            <person name="Naumoff D.G."/>
            <person name="Kulichevskaya I.S."/>
            <person name="Mardanov A.V."/>
            <person name="Ravin N.V."/>
            <person name="Dedysh S.N."/>
        </authorList>
    </citation>
    <scope>NUCLEOTIDE SEQUENCE</scope>
    <source>
        <strain evidence="17">SP2T</strain>
    </source>
</reference>
<evidence type="ECO:0000256" key="11">
    <source>
        <dbReference type="ARBA" id="ARBA00023204"/>
    </source>
</evidence>
<dbReference type="Pfam" id="PF01726">
    <property type="entry name" value="LexA_DNA_bind"/>
    <property type="match status" value="1"/>
</dbReference>
<dbReference type="InterPro" id="IPR050077">
    <property type="entry name" value="LexA_repressor"/>
</dbReference>
<dbReference type="Proteomes" id="UP000676194">
    <property type="component" value="Chromosome"/>
</dbReference>
<evidence type="ECO:0000256" key="12">
    <source>
        <dbReference type="ARBA" id="ARBA00023236"/>
    </source>
</evidence>
<comment type="subunit">
    <text evidence="2 13">Homodimer.</text>
</comment>
<dbReference type="GO" id="GO:0006281">
    <property type="term" value="P:DNA repair"/>
    <property type="evidence" value="ECO:0007669"/>
    <property type="project" value="UniProtKB-UniRule"/>
</dbReference>
<dbReference type="GO" id="GO:0006260">
    <property type="term" value="P:DNA replication"/>
    <property type="evidence" value="ECO:0007669"/>
    <property type="project" value="UniProtKB-UniRule"/>
</dbReference>
<dbReference type="InterPro" id="IPR006200">
    <property type="entry name" value="LexA"/>
</dbReference>
<sequence>MARSAEMTVRQKEVLDFIRTKIENRGFPPSIREICDAFDFKSPNAVTGHLKALERKGFINRMEHKSARAIEVPDIRVGRVSFPLLGLVSAGMGIEAVQQDDQIDLGELFGGKEHFALRVRGTSMIEDHIADGDIVIIKKQPTANNGERVVAMIDREVTLKKFYKKRDSIRLEPANSTMEAIVVTPDRDISILGVLVGVVRKC</sequence>
<comment type="catalytic activity">
    <reaction evidence="13">
        <text>Hydrolysis of Ala-|-Gly bond in repressor LexA.</text>
        <dbReference type="EC" id="3.4.21.88"/>
    </reaction>
</comment>
<evidence type="ECO:0000256" key="8">
    <source>
        <dbReference type="ARBA" id="ARBA00023015"/>
    </source>
</evidence>
<dbReference type="InterPro" id="IPR036286">
    <property type="entry name" value="LexA/Signal_pep-like_sf"/>
</dbReference>
<dbReference type="InterPro" id="IPR015927">
    <property type="entry name" value="Peptidase_S24_S26A/B/C"/>
</dbReference>
<dbReference type="SUPFAM" id="SSF51306">
    <property type="entry name" value="LexA/Signal peptidase"/>
    <property type="match status" value="1"/>
</dbReference>
<keyword evidence="3 13" id="KW-0678">Repressor</keyword>
<organism evidence="17 18">
    <name type="scientific">Telmatocola sphagniphila</name>
    <dbReference type="NCBI Taxonomy" id="1123043"/>
    <lineage>
        <taxon>Bacteria</taxon>
        <taxon>Pseudomonadati</taxon>
        <taxon>Planctomycetota</taxon>
        <taxon>Planctomycetia</taxon>
        <taxon>Gemmatales</taxon>
        <taxon>Gemmataceae</taxon>
    </lineage>
</organism>
<evidence type="ECO:0000256" key="5">
    <source>
        <dbReference type="ARBA" id="ARBA00022763"/>
    </source>
</evidence>
<evidence type="ECO:0000256" key="10">
    <source>
        <dbReference type="ARBA" id="ARBA00023163"/>
    </source>
</evidence>
<keyword evidence="11 13" id="KW-0234">DNA repair</keyword>
<feature type="active site" description="For autocatalytic cleavage activity" evidence="13">
    <location>
        <position position="123"/>
    </location>
</feature>
<feature type="site" description="Cleavage; by autolysis" evidence="13">
    <location>
        <begin position="90"/>
        <end position="91"/>
    </location>
</feature>
<gene>
    <name evidence="13 17" type="primary">lexA</name>
    <name evidence="17" type="ORF">KIH39_03510</name>
</gene>
<protein>
    <recommendedName>
        <fullName evidence="13">LexA repressor</fullName>
        <ecNumber evidence="13">3.4.21.88</ecNumber>
    </recommendedName>
</protein>
<comment type="similarity">
    <text evidence="1 13 14">Belongs to the peptidase S24 family.</text>
</comment>
<evidence type="ECO:0000256" key="13">
    <source>
        <dbReference type="HAMAP-Rule" id="MF_00015"/>
    </source>
</evidence>
<evidence type="ECO:0000256" key="3">
    <source>
        <dbReference type="ARBA" id="ARBA00022491"/>
    </source>
</evidence>
<dbReference type="Pfam" id="PF00717">
    <property type="entry name" value="Peptidase_S24"/>
    <property type="match status" value="1"/>
</dbReference>
<dbReference type="GO" id="GO:0045892">
    <property type="term" value="P:negative regulation of DNA-templated transcription"/>
    <property type="evidence" value="ECO:0007669"/>
    <property type="project" value="UniProtKB-UniRule"/>
</dbReference>
<evidence type="ECO:0000256" key="14">
    <source>
        <dbReference type="RuleBase" id="RU003991"/>
    </source>
</evidence>
<dbReference type="InterPro" id="IPR006197">
    <property type="entry name" value="Peptidase_S24_LexA"/>
</dbReference>
<feature type="active site" description="For autocatalytic cleavage activity" evidence="13">
    <location>
        <position position="160"/>
    </location>
</feature>
<accession>A0A8E6EZ30</accession>
<keyword evidence="6 13" id="KW-0378">Hydrolase</keyword>
<dbReference type="PANTHER" id="PTHR33516">
    <property type="entry name" value="LEXA REPRESSOR"/>
    <property type="match status" value="1"/>
</dbReference>
<keyword evidence="10 13" id="KW-0804">Transcription</keyword>
<dbReference type="InterPro" id="IPR036388">
    <property type="entry name" value="WH-like_DNA-bd_sf"/>
</dbReference>
<evidence type="ECO:0000313" key="18">
    <source>
        <dbReference type="Proteomes" id="UP000676194"/>
    </source>
</evidence>
<dbReference type="RefSeq" id="WP_213497886.1">
    <property type="nucleotide sequence ID" value="NZ_CP074694.1"/>
</dbReference>
<feature type="domain" description="LexA repressor DNA-binding" evidence="16">
    <location>
        <begin position="6"/>
        <end position="66"/>
    </location>
</feature>
<dbReference type="KEGG" id="tsph:KIH39_03510"/>
<evidence type="ECO:0000259" key="15">
    <source>
        <dbReference type="Pfam" id="PF00717"/>
    </source>
</evidence>
<dbReference type="InterPro" id="IPR006199">
    <property type="entry name" value="LexA_DNA-bd_dom"/>
</dbReference>
<evidence type="ECO:0000259" key="16">
    <source>
        <dbReference type="Pfam" id="PF01726"/>
    </source>
</evidence>
<dbReference type="GO" id="GO:0009432">
    <property type="term" value="P:SOS response"/>
    <property type="evidence" value="ECO:0007669"/>
    <property type="project" value="UniProtKB-UniRule"/>
</dbReference>
<evidence type="ECO:0000256" key="6">
    <source>
        <dbReference type="ARBA" id="ARBA00022801"/>
    </source>
</evidence>
<keyword evidence="18" id="KW-1185">Reference proteome</keyword>
<dbReference type="AlphaFoldDB" id="A0A8E6EZ30"/>
<keyword evidence="7 13" id="KW-0068">Autocatalytic cleavage</keyword>
<proteinExistence type="inferred from homology"/>
<evidence type="ECO:0000256" key="9">
    <source>
        <dbReference type="ARBA" id="ARBA00023125"/>
    </source>
</evidence>
<dbReference type="CDD" id="cd06529">
    <property type="entry name" value="S24_LexA-like"/>
    <property type="match status" value="1"/>
</dbReference>
<evidence type="ECO:0000313" key="17">
    <source>
        <dbReference type="EMBL" id="QVL32996.1"/>
    </source>
</evidence>
<keyword evidence="12 13" id="KW-0742">SOS response</keyword>
<dbReference type="SUPFAM" id="SSF46785">
    <property type="entry name" value="Winged helix' DNA-binding domain"/>
    <property type="match status" value="1"/>
</dbReference>
<feature type="domain" description="Peptidase S24/S26A/S26B/S26C" evidence="15">
    <location>
        <begin position="83"/>
        <end position="196"/>
    </location>
</feature>
<dbReference type="InterPro" id="IPR039418">
    <property type="entry name" value="LexA-like"/>
</dbReference>
<dbReference type="NCBIfam" id="TIGR00498">
    <property type="entry name" value="lexA"/>
    <property type="match status" value="1"/>
</dbReference>
<evidence type="ECO:0000256" key="2">
    <source>
        <dbReference type="ARBA" id="ARBA00011738"/>
    </source>
</evidence>
<dbReference type="HAMAP" id="MF_00015">
    <property type="entry name" value="LexA"/>
    <property type="match status" value="1"/>
</dbReference>
<name>A0A8E6EZ30_9BACT</name>
<dbReference type="FunFam" id="2.10.109.10:FF:000001">
    <property type="entry name" value="LexA repressor"/>
    <property type="match status" value="1"/>
</dbReference>
<dbReference type="InterPro" id="IPR036390">
    <property type="entry name" value="WH_DNA-bd_sf"/>
</dbReference>
<keyword evidence="4 13" id="KW-0235">DNA replication</keyword>
<dbReference type="PANTHER" id="PTHR33516:SF2">
    <property type="entry name" value="LEXA REPRESSOR-RELATED"/>
    <property type="match status" value="1"/>
</dbReference>
<dbReference type="GO" id="GO:0004252">
    <property type="term" value="F:serine-type endopeptidase activity"/>
    <property type="evidence" value="ECO:0007669"/>
    <property type="project" value="UniProtKB-UniRule"/>
</dbReference>
<feature type="DNA-binding region" description="H-T-H motif" evidence="13">
    <location>
        <begin position="31"/>
        <end position="51"/>
    </location>
</feature>
<dbReference type="Gene3D" id="2.10.109.10">
    <property type="entry name" value="Umud Fragment, subunit A"/>
    <property type="match status" value="1"/>
</dbReference>
<evidence type="ECO:0000256" key="4">
    <source>
        <dbReference type="ARBA" id="ARBA00022705"/>
    </source>
</evidence>
<dbReference type="GO" id="GO:0006508">
    <property type="term" value="P:proteolysis"/>
    <property type="evidence" value="ECO:0007669"/>
    <property type="project" value="InterPro"/>
</dbReference>
<keyword evidence="9 13" id="KW-0238">DNA-binding</keyword>